<sequence>MTNAQRQGTAVPAAVAGIDIGGTKISALLVDRAGTVLASGTVPAPAREGGAAMSRAAARLVQSLEATLGLRAIAAGVGAAGVVDAETGVIIAASESFTDWAGFGLGADLGERLGVGVAVDNDVNAFLLGETRYGAIAGSENALGIMLGTGVGGALALGGEVFLGARGAAGEIGHTPGYSDIVCTCGQLGHLETLASGRSIAARYSERAGVDIDAAVLVAARARAGDADAIATFDAAGHAIALAIATAVNLVDVQDVVIGGGVRGAWDVLEPALRETLSRHQPVSGYPLVVVPSALGGNSVAIGAAALAWQLADGNSADITSADTNNADRNSALVSAEA</sequence>
<dbReference type="InterPro" id="IPR000600">
    <property type="entry name" value="ROK"/>
</dbReference>
<evidence type="ECO:0000256" key="1">
    <source>
        <dbReference type="ARBA" id="ARBA00006479"/>
    </source>
</evidence>
<dbReference type="Gene3D" id="3.30.420.40">
    <property type="match status" value="2"/>
</dbReference>
<keyword evidence="3" id="KW-1185">Reference proteome</keyword>
<keyword evidence="2" id="KW-0808">Transferase</keyword>
<dbReference type="InterPro" id="IPR049874">
    <property type="entry name" value="ROK_cs"/>
</dbReference>
<comment type="similarity">
    <text evidence="1">Belongs to the ROK (NagC/XylR) family.</text>
</comment>
<reference evidence="3" key="1">
    <citation type="submission" date="2016-10" db="EMBL/GenBank/DDBJ databases">
        <authorList>
            <person name="Varghese N."/>
            <person name="Submissions S."/>
        </authorList>
    </citation>
    <scope>NUCLEOTIDE SEQUENCE [LARGE SCALE GENOMIC DNA]</scope>
    <source>
        <strain evidence="3">DSM 21772</strain>
    </source>
</reference>
<dbReference type="RefSeq" id="WP_083363476.1">
    <property type="nucleotide sequence ID" value="NZ_LT629742.1"/>
</dbReference>
<dbReference type="AlphaFoldDB" id="A0A1H1S9R1"/>
<protein>
    <submittedName>
        <fullName evidence="2">Glucokinase</fullName>
    </submittedName>
</protein>
<dbReference type="GO" id="GO:0016301">
    <property type="term" value="F:kinase activity"/>
    <property type="evidence" value="ECO:0007669"/>
    <property type="project" value="UniProtKB-KW"/>
</dbReference>
<evidence type="ECO:0000313" key="3">
    <source>
        <dbReference type="Proteomes" id="UP000181956"/>
    </source>
</evidence>
<dbReference type="InterPro" id="IPR043129">
    <property type="entry name" value="ATPase_NBD"/>
</dbReference>
<dbReference type="Pfam" id="PF00480">
    <property type="entry name" value="ROK"/>
    <property type="match status" value="1"/>
</dbReference>
<evidence type="ECO:0000313" key="2">
    <source>
        <dbReference type="EMBL" id="SDS44727.1"/>
    </source>
</evidence>
<dbReference type="PANTHER" id="PTHR18964">
    <property type="entry name" value="ROK (REPRESSOR, ORF, KINASE) FAMILY"/>
    <property type="match status" value="1"/>
</dbReference>
<dbReference type="Proteomes" id="UP000181956">
    <property type="component" value="Chromosome I"/>
</dbReference>
<accession>A0A1H1S9R1</accession>
<dbReference type="PANTHER" id="PTHR18964:SF169">
    <property type="entry name" value="N-ACETYLMANNOSAMINE KINASE"/>
    <property type="match status" value="1"/>
</dbReference>
<name>A0A1H1S9R1_9MICO</name>
<keyword evidence="2" id="KW-0418">Kinase</keyword>
<dbReference type="OrthoDB" id="8772678at2"/>
<dbReference type="EMBL" id="LT629742">
    <property type="protein sequence ID" value="SDS44727.1"/>
    <property type="molecule type" value="Genomic_DNA"/>
</dbReference>
<dbReference type="SUPFAM" id="SSF53067">
    <property type="entry name" value="Actin-like ATPase domain"/>
    <property type="match status" value="1"/>
</dbReference>
<proteinExistence type="inferred from homology"/>
<dbReference type="STRING" id="412690.SAMN04489834_1498"/>
<dbReference type="PROSITE" id="PS01125">
    <property type="entry name" value="ROK"/>
    <property type="match status" value="1"/>
</dbReference>
<organism evidence="2 3">
    <name type="scientific">Microterricola viridarii</name>
    <dbReference type="NCBI Taxonomy" id="412690"/>
    <lineage>
        <taxon>Bacteria</taxon>
        <taxon>Bacillati</taxon>
        <taxon>Actinomycetota</taxon>
        <taxon>Actinomycetes</taxon>
        <taxon>Micrococcales</taxon>
        <taxon>Microbacteriaceae</taxon>
        <taxon>Microterricola</taxon>
    </lineage>
</organism>
<gene>
    <name evidence="2" type="ORF">SAMN04489834_1498</name>
</gene>